<dbReference type="Proteomes" id="UP000008792">
    <property type="component" value="Unassembled WGS sequence"/>
</dbReference>
<feature type="signal peptide" evidence="1">
    <location>
        <begin position="1"/>
        <end position="20"/>
    </location>
</feature>
<dbReference type="InParanoid" id="A0A0Q9WUZ1"/>
<proteinExistence type="predicted"/>
<dbReference type="OrthoDB" id="10570721at2759"/>
<name>A0A0Q9WUZ1_DROVI</name>
<keyword evidence="1" id="KW-0732">Signal</keyword>
<evidence type="ECO:0000313" key="3">
    <source>
        <dbReference type="Proteomes" id="UP000008792"/>
    </source>
</evidence>
<accession>A0A0Q9WUZ1</accession>
<dbReference type="AlphaFoldDB" id="A0A0Q9WUZ1"/>
<protein>
    <submittedName>
        <fullName evidence="2">Uncharacterized protein</fullName>
    </submittedName>
</protein>
<sequence length="120" mass="13289">MSRILLSSLVLILIANLAMSGLVPSVSLNGVEIQPIGYNKYQLRIKHSDGSILEETVEKTNANQYEVRGQLSQPQFSPFGRLFLTHKAAADKSDSKAYGTYQYVQPVKDQGREAQKSDSD</sequence>
<dbReference type="EMBL" id="CH940647">
    <property type="protein sequence ID" value="KRF84718.1"/>
    <property type="molecule type" value="Genomic_DNA"/>
</dbReference>
<evidence type="ECO:0000256" key="1">
    <source>
        <dbReference type="SAM" id="SignalP"/>
    </source>
</evidence>
<feature type="chain" id="PRO_5006387157" evidence="1">
    <location>
        <begin position="21"/>
        <end position="120"/>
    </location>
</feature>
<organism evidence="2 3">
    <name type="scientific">Drosophila virilis</name>
    <name type="common">Fruit fly</name>
    <dbReference type="NCBI Taxonomy" id="7244"/>
    <lineage>
        <taxon>Eukaryota</taxon>
        <taxon>Metazoa</taxon>
        <taxon>Ecdysozoa</taxon>
        <taxon>Arthropoda</taxon>
        <taxon>Hexapoda</taxon>
        <taxon>Insecta</taxon>
        <taxon>Pterygota</taxon>
        <taxon>Neoptera</taxon>
        <taxon>Endopterygota</taxon>
        <taxon>Diptera</taxon>
        <taxon>Brachycera</taxon>
        <taxon>Muscomorpha</taxon>
        <taxon>Ephydroidea</taxon>
        <taxon>Drosophilidae</taxon>
        <taxon>Drosophila</taxon>
    </lineage>
</organism>
<evidence type="ECO:0000313" key="2">
    <source>
        <dbReference type="EMBL" id="KRF84718.1"/>
    </source>
</evidence>
<reference evidence="2 3" key="1">
    <citation type="journal article" date="2007" name="Nature">
        <title>Evolution of genes and genomes on the Drosophila phylogeny.</title>
        <authorList>
            <consortium name="Drosophila 12 Genomes Consortium"/>
            <person name="Clark A.G."/>
            <person name="Eisen M.B."/>
            <person name="Smith D.R."/>
            <person name="Bergman C.M."/>
            <person name="Oliver B."/>
            <person name="Markow T.A."/>
            <person name="Kaufman T.C."/>
            <person name="Kellis M."/>
            <person name="Gelbart W."/>
            <person name="Iyer V.N."/>
            <person name="Pollard D.A."/>
            <person name="Sackton T.B."/>
            <person name="Larracuente A.M."/>
            <person name="Singh N.D."/>
            <person name="Abad J.P."/>
            <person name="Abt D.N."/>
            <person name="Adryan B."/>
            <person name="Aguade M."/>
            <person name="Akashi H."/>
            <person name="Anderson W.W."/>
            <person name="Aquadro C.F."/>
            <person name="Ardell D.H."/>
            <person name="Arguello R."/>
            <person name="Artieri C.G."/>
            <person name="Barbash D.A."/>
            <person name="Barker D."/>
            <person name="Barsanti P."/>
            <person name="Batterham P."/>
            <person name="Batzoglou S."/>
            <person name="Begun D."/>
            <person name="Bhutkar A."/>
            <person name="Blanco E."/>
            <person name="Bosak S.A."/>
            <person name="Bradley R.K."/>
            <person name="Brand A.D."/>
            <person name="Brent M.R."/>
            <person name="Brooks A.N."/>
            <person name="Brown R.H."/>
            <person name="Butlin R.K."/>
            <person name="Caggese C."/>
            <person name="Calvi B.R."/>
            <person name="Bernardo de Carvalho A."/>
            <person name="Caspi A."/>
            <person name="Castrezana S."/>
            <person name="Celniker S.E."/>
            <person name="Chang J.L."/>
            <person name="Chapple C."/>
            <person name="Chatterji S."/>
            <person name="Chinwalla A."/>
            <person name="Civetta A."/>
            <person name="Clifton S.W."/>
            <person name="Comeron J.M."/>
            <person name="Costello J.C."/>
            <person name="Coyne J.A."/>
            <person name="Daub J."/>
            <person name="David R.G."/>
            <person name="Delcher A.L."/>
            <person name="Delehaunty K."/>
            <person name="Do C.B."/>
            <person name="Ebling H."/>
            <person name="Edwards K."/>
            <person name="Eickbush T."/>
            <person name="Evans J.D."/>
            <person name="Filipski A."/>
            <person name="Findeiss S."/>
            <person name="Freyhult E."/>
            <person name="Fulton L."/>
            <person name="Fulton R."/>
            <person name="Garcia A.C."/>
            <person name="Gardiner A."/>
            <person name="Garfield D.A."/>
            <person name="Garvin B.E."/>
            <person name="Gibson G."/>
            <person name="Gilbert D."/>
            <person name="Gnerre S."/>
            <person name="Godfrey J."/>
            <person name="Good R."/>
            <person name="Gotea V."/>
            <person name="Gravely B."/>
            <person name="Greenberg A.J."/>
            <person name="Griffiths-Jones S."/>
            <person name="Gross S."/>
            <person name="Guigo R."/>
            <person name="Gustafson E.A."/>
            <person name="Haerty W."/>
            <person name="Hahn M.W."/>
            <person name="Halligan D.L."/>
            <person name="Halpern A.L."/>
            <person name="Halter G.M."/>
            <person name="Han M.V."/>
            <person name="Heger A."/>
            <person name="Hillier L."/>
            <person name="Hinrichs A.S."/>
            <person name="Holmes I."/>
            <person name="Hoskins R.A."/>
            <person name="Hubisz M.J."/>
            <person name="Hultmark D."/>
            <person name="Huntley M.A."/>
            <person name="Jaffe D.B."/>
            <person name="Jagadeeshan S."/>
            <person name="Jeck W.R."/>
            <person name="Johnson J."/>
            <person name="Jones C.D."/>
            <person name="Jordan W.C."/>
            <person name="Karpen G.H."/>
            <person name="Kataoka E."/>
            <person name="Keightley P.D."/>
            <person name="Kheradpour P."/>
            <person name="Kirkness E.F."/>
            <person name="Koerich L.B."/>
            <person name="Kristiansen K."/>
            <person name="Kudrna D."/>
            <person name="Kulathinal R.J."/>
            <person name="Kumar S."/>
            <person name="Kwok R."/>
            <person name="Lander E."/>
            <person name="Langley C.H."/>
            <person name="Lapoint R."/>
            <person name="Lazzaro B.P."/>
            <person name="Lee S.J."/>
            <person name="Levesque L."/>
            <person name="Li R."/>
            <person name="Lin C.F."/>
            <person name="Lin M.F."/>
            <person name="Lindblad-Toh K."/>
            <person name="Llopart A."/>
            <person name="Long M."/>
            <person name="Low L."/>
            <person name="Lozovsky E."/>
            <person name="Lu J."/>
            <person name="Luo M."/>
            <person name="Machado C.A."/>
            <person name="Makalowski W."/>
            <person name="Marzo M."/>
            <person name="Matsuda M."/>
            <person name="Matzkin L."/>
            <person name="McAllister B."/>
            <person name="McBride C.S."/>
            <person name="McKernan B."/>
            <person name="McKernan K."/>
            <person name="Mendez-Lago M."/>
            <person name="Minx P."/>
            <person name="Mollenhauer M.U."/>
            <person name="Montooth K."/>
            <person name="Mount S.M."/>
            <person name="Mu X."/>
            <person name="Myers E."/>
            <person name="Negre B."/>
            <person name="Newfeld S."/>
            <person name="Nielsen R."/>
            <person name="Noor M.A."/>
            <person name="O'Grady P."/>
            <person name="Pachter L."/>
            <person name="Papaceit M."/>
            <person name="Parisi M.J."/>
            <person name="Parisi M."/>
            <person name="Parts L."/>
            <person name="Pedersen J.S."/>
            <person name="Pesole G."/>
            <person name="Phillippy A.M."/>
            <person name="Ponting C.P."/>
            <person name="Pop M."/>
            <person name="Porcelli D."/>
            <person name="Powell J.R."/>
            <person name="Prohaska S."/>
            <person name="Pruitt K."/>
            <person name="Puig M."/>
            <person name="Quesneville H."/>
            <person name="Ram K.R."/>
            <person name="Rand D."/>
            <person name="Rasmussen M.D."/>
            <person name="Reed L.K."/>
            <person name="Reenan R."/>
            <person name="Reily A."/>
            <person name="Remington K.A."/>
            <person name="Rieger T.T."/>
            <person name="Ritchie M.G."/>
            <person name="Robin C."/>
            <person name="Rogers Y.H."/>
            <person name="Rohde C."/>
            <person name="Rozas J."/>
            <person name="Rubenfield M.J."/>
            <person name="Ruiz A."/>
            <person name="Russo S."/>
            <person name="Salzberg S.L."/>
            <person name="Sanchez-Gracia A."/>
            <person name="Saranga D.J."/>
            <person name="Sato H."/>
            <person name="Schaeffer S.W."/>
            <person name="Schatz M.C."/>
            <person name="Schlenke T."/>
            <person name="Schwartz R."/>
            <person name="Segarra C."/>
            <person name="Singh R.S."/>
            <person name="Sirot L."/>
            <person name="Sirota M."/>
            <person name="Sisneros N.B."/>
            <person name="Smith C.D."/>
            <person name="Smith T.F."/>
            <person name="Spieth J."/>
            <person name="Stage D.E."/>
            <person name="Stark A."/>
            <person name="Stephan W."/>
            <person name="Strausberg R.L."/>
            <person name="Strempel S."/>
            <person name="Sturgill D."/>
            <person name="Sutton G."/>
            <person name="Sutton G.G."/>
            <person name="Tao W."/>
            <person name="Teichmann S."/>
            <person name="Tobari Y.N."/>
            <person name="Tomimura Y."/>
            <person name="Tsolas J.M."/>
            <person name="Valente V.L."/>
            <person name="Venter E."/>
            <person name="Venter J.C."/>
            <person name="Vicario S."/>
            <person name="Vieira F.G."/>
            <person name="Vilella A.J."/>
            <person name="Villasante A."/>
            <person name="Walenz B."/>
            <person name="Wang J."/>
            <person name="Wasserman M."/>
            <person name="Watts T."/>
            <person name="Wilson D."/>
            <person name="Wilson R.K."/>
            <person name="Wing R.A."/>
            <person name="Wolfner M.F."/>
            <person name="Wong A."/>
            <person name="Wong G.K."/>
            <person name="Wu C.I."/>
            <person name="Wu G."/>
            <person name="Yamamoto D."/>
            <person name="Yang H.P."/>
            <person name="Yang S.P."/>
            <person name="Yorke J.A."/>
            <person name="Yoshida K."/>
            <person name="Zdobnov E."/>
            <person name="Zhang P."/>
            <person name="Zhang Y."/>
            <person name="Zimin A.V."/>
            <person name="Baldwin J."/>
            <person name="Abdouelleil A."/>
            <person name="Abdulkadir J."/>
            <person name="Abebe A."/>
            <person name="Abera B."/>
            <person name="Abreu J."/>
            <person name="Acer S.C."/>
            <person name="Aftuck L."/>
            <person name="Alexander A."/>
            <person name="An P."/>
            <person name="Anderson E."/>
            <person name="Anderson S."/>
            <person name="Arachi H."/>
            <person name="Azer M."/>
            <person name="Bachantsang P."/>
            <person name="Barry A."/>
            <person name="Bayul T."/>
            <person name="Berlin A."/>
            <person name="Bessette D."/>
            <person name="Bloom T."/>
            <person name="Blye J."/>
            <person name="Boguslavskiy L."/>
            <person name="Bonnet C."/>
            <person name="Boukhgalter B."/>
            <person name="Bourzgui I."/>
            <person name="Brown A."/>
            <person name="Cahill P."/>
            <person name="Channer S."/>
            <person name="Cheshatsang Y."/>
            <person name="Chuda L."/>
            <person name="Citroen M."/>
            <person name="Collymore A."/>
            <person name="Cooke P."/>
            <person name="Costello M."/>
            <person name="D'Aco K."/>
            <person name="Daza R."/>
            <person name="De Haan G."/>
            <person name="DeGray S."/>
            <person name="DeMaso C."/>
            <person name="Dhargay N."/>
            <person name="Dooley K."/>
            <person name="Dooley E."/>
            <person name="Doricent M."/>
            <person name="Dorje P."/>
            <person name="Dorjee K."/>
            <person name="Dupes A."/>
            <person name="Elong R."/>
            <person name="Falk J."/>
            <person name="Farina A."/>
            <person name="Faro S."/>
            <person name="Ferguson D."/>
            <person name="Fisher S."/>
            <person name="Foley C.D."/>
            <person name="Franke A."/>
            <person name="Friedrich D."/>
            <person name="Gadbois L."/>
            <person name="Gearin G."/>
            <person name="Gearin C.R."/>
            <person name="Giannoukos G."/>
            <person name="Goode T."/>
            <person name="Graham J."/>
            <person name="Grandbois E."/>
            <person name="Grewal S."/>
            <person name="Gyaltsen K."/>
            <person name="Hafez N."/>
            <person name="Hagos B."/>
            <person name="Hall J."/>
            <person name="Henson C."/>
            <person name="Hollinger A."/>
            <person name="Honan T."/>
            <person name="Huard M.D."/>
            <person name="Hughes L."/>
            <person name="Hurhula B."/>
            <person name="Husby M.E."/>
            <person name="Kamat A."/>
            <person name="Kanga B."/>
            <person name="Kashin S."/>
            <person name="Khazanovich D."/>
            <person name="Kisner P."/>
            <person name="Lance K."/>
            <person name="Lara M."/>
            <person name="Lee W."/>
            <person name="Lennon N."/>
            <person name="Letendre F."/>
            <person name="LeVine R."/>
            <person name="Lipovsky A."/>
            <person name="Liu X."/>
            <person name="Liu J."/>
            <person name="Liu S."/>
            <person name="Lokyitsang T."/>
            <person name="Lokyitsang Y."/>
            <person name="Lubonja R."/>
            <person name="Lui A."/>
            <person name="MacDonald P."/>
            <person name="Magnisalis V."/>
            <person name="Maru K."/>
            <person name="Matthews C."/>
            <person name="McCusker W."/>
            <person name="McDonough S."/>
            <person name="Mehta T."/>
            <person name="Meldrim J."/>
            <person name="Meneus L."/>
            <person name="Mihai O."/>
            <person name="Mihalev A."/>
            <person name="Mihova T."/>
            <person name="Mittelman R."/>
            <person name="Mlenga V."/>
            <person name="Montmayeur A."/>
            <person name="Mulrain L."/>
            <person name="Navidi A."/>
            <person name="Naylor J."/>
            <person name="Negash T."/>
            <person name="Nguyen T."/>
            <person name="Nguyen N."/>
            <person name="Nicol R."/>
            <person name="Norbu C."/>
            <person name="Norbu N."/>
            <person name="Novod N."/>
            <person name="O'Neill B."/>
            <person name="Osman S."/>
            <person name="Markiewicz E."/>
            <person name="Oyono O.L."/>
            <person name="Patti C."/>
            <person name="Phunkhang P."/>
            <person name="Pierre F."/>
            <person name="Priest M."/>
            <person name="Raghuraman S."/>
            <person name="Rege F."/>
            <person name="Reyes R."/>
            <person name="Rise C."/>
            <person name="Rogov P."/>
            <person name="Ross K."/>
            <person name="Ryan E."/>
            <person name="Settipalli S."/>
            <person name="Shea T."/>
            <person name="Sherpa N."/>
            <person name="Shi L."/>
            <person name="Shih D."/>
            <person name="Sparrow T."/>
            <person name="Spaulding J."/>
            <person name="Stalker J."/>
            <person name="Stange-Thomann N."/>
            <person name="Stavropoulos S."/>
            <person name="Stone C."/>
            <person name="Strader C."/>
            <person name="Tesfaye S."/>
            <person name="Thomson T."/>
            <person name="Thoulutsang Y."/>
            <person name="Thoulutsang D."/>
            <person name="Topham K."/>
            <person name="Topping I."/>
            <person name="Tsamla T."/>
            <person name="Vassiliev H."/>
            <person name="Vo A."/>
            <person name="Wangchuk T."/>
            <person name="Wangdi T."/>
            <person name="Weiand M."/>
            <person name="Wilkinson J."/>
            <person name="Wilson A."/>
            <person name="Yadav S."/>
            <person name="Young G."/>
            <person name="Yu Q."/>
            <person name="Zembek L."/>
            <person name="Zhong D."/>
            <person name="Zimmer A."/>
            <person name="Zwirko Z."/>
            <person name="Jaffe D.B."/>
            <person name="Alvarez P."/>
            <person name="Brockman W."/>
            <person name="Butler J."/>
            <person name="Chin C."/>
            <person name="Gnerre S."/>
            <person name="Grabherr M."/>
            <person name="Kleber M."/>
            <person name="Mauceli E."/>
            <person name="MacCallum I."/>
        </authorList>
    </citation>
    <scope>NUCLEOTIDE SEQUENCE [LARGE SCALE GENOMIC DNA]</scope>
    <source>
        <strain evidence="3">Tucson 15010-1051.87</strain>
    </source>
</reference>
<keyword evidence="3" id="KW-1185">Reference proteome</keyword>
<dbReference type="KEGG" id="dvi:26530813"/>
<gene>
    <name evidence="2" type="primary">Dvir\GJ26043</name>
    <name evidence="2" type="ORF">Dvir_GJ26043</name>
</gene>